<keyword evidence="9 11" id="KW-0131">Cell cycle</keyword>
<accession>A0A451DKI1</accession>
<dbReference type="PROSITE" id="PS50059">
    <property type="entry name" value="FKBP_PPIASE"/>
    <property type="match status" value="1"/>
</dbReference>
<dbReference type="InterPro" id="IPR001179">
    <property type="entry name" value="PPIase_FKBP_dom"/>
</dbReference>
<dbReference type="OrthoDB" id="9767721at2"/>
<comment type="similarity">
    <text evidence="2 11 13">Belongs to the FKBP-type PPIase family. Tig subfamily.</text>
</comment>
<dbReference type="GO" id="GO:0003755">
    <property type="term" value="F:peptidyl-prolyl cis-trans isomerase activity"/>
    <property type="evidence" value="ECO:0007669"/>
    <property type="project" value="UniProtKB-UniRule"/>
</dbReference>
<dbReference type="GO" id="GO:0044183">
    <property type="term" value="F:protein folding chaperone"/>
    <property type="evidence" value="ECO:0007669"/>
    <property type="project" value="TreeGrafter"/>
</dbReference>
<keyword evidence="16" id="KW-1185">Reference proteome</keyword>
<dbReference type="PANTHER" id="PTHR30560:SF3">
    <property type="entry name" value="TRIGGER FACTOR-LIKE PROTEIN TIG, CHLOROPLASTIC"/>
    <property type="match status" value="1"/>
</dbReference>
<dbReference type="InterPro" id="IPR005215">
    <property type="entry name" value="Trig_fac"/>
</dbReference>
<dbReference type="SUPFAM" id="SSF109998">
    <property type="entry name" value="Triger factor/SurA peptide-binding domain-like"/>
    <property type="match status" value="1"/>
</dbReference>
<evidence type="ECO:0000313" key="15">
    <source>
        <dbReference type="EMBL" id="VFP87228.1"/>
    </source>
</evidence>
<dbReference type="InterPro" id="IPR008880">
    <property type="entry name" value="Trigger_fac_C"/>
</dbReference>
<comment type="catalytic activity">
    <reaction evidence="1 11 12">
        <text>[protein]-peptidylproline (omega=180) = [protein]-peptidylproline (omega=0)</text>
        <dbReference type="Rhea" id="RHEA:16237"/>
        <dbReference type="Rhea" id="RHEA-COMP:10747"/>
        <dbReference type="Rhea" id="RHEA-COMP:10748"/>
        <dbReference type="ChEBI" id="CHEBI:83833"/>
        <dbReference type="ChEBI" id="CHEBI:83834"/>
        <dbReference type="EC" id="5.2.1.8"/>
    </reaction>
</comment>
<dbReference type="Pfam" id="PF05697">
    <property type="entry name" value="Trigger_N"/>
    <property type="match status" value="1"/>
</dbReference>
<dbReference type="InterPro" id="IPR046357">
    <property type="entry name" value="PPIase_dom_sf"/>
</dbReference>
<evidence type="ECO:0000256" key="8">
    <source>
        <dbReference type="ARBA" id="ARBA00023235"/>
    </source>
</evidence>
<dbReference type="InterPro" id="IPR008881">
    <property type="entry name" value="Trigger_fac_ribosome-bd_bac"/>
</dbReference>
<dbReference type="Proteomes" id="UP000294462">
    <property type="component" value="Chromosome"/>
</dbReference>
<evidence type="ECO:0000256" key="10">
    <source>
        <dbReference type="ARBA" id="ARBA00029986"/>
    </source>
</evidence>
<evidence type="ECO:0000313" key="16">
    <source>
        <dbReference type="Proteomes" id="UP000294462"/>
    </source>
</evidence>
<dbReference type="Pfam" id="PF00254">
    <property type="entry name" value="FKBP_C"/>
    <property type="match status" value="1"/>
</dbReference>
<evidence type="ECO:0000256" key="5">
    <source>
        <dbReference type="ARBA" id="ARBA00022618"/>
    </source>
</evidence>
<protein>
    <recommendedName>
        <fullName evidence="4 11">Trigger factor</fullName>
        <shortName evidence="11">TF</shortName>
        <ecNumber evidence="3 11">5.2.1.8</ecNumber>
    </recommendedName>
    <alternativeName>
        <fullName evidence="10 11">PPIase</fullName>
    </alternativeName>
</protein>
<dbReference type="SUPFAM" id="SSF102735">
    <property type="entry name" value="Trigger factor ribosome-binding domain"/>
    <property type="match status" value="1"/>
</dbReference>
<evidence type="ECO:0000256" key="7">
    <source>
        <dbReference type="ARBA" id="ARBA00023186"/>
    </source>
</evidence>
<evidence type="ECO:0000256" key="4">
    <source>
        <dbReference type="ARBA" id="ARBA00016902"/>
    </source>
</evidence>
<dbReference type="Gene3D" id="3.30.70.1050">
    <property type="entry name" value="Trigger factor ribosome-binding domain"/>
    <property type="match status" value="1"/>
</dbReference>
<dbReference type="EMBL" id="LR217725">
    <property type="protein sequence ID" value="VFP87228.1"/>
    <property type="molecule type" value="Genomic_DNA"/>
</dbReference>
<comment type="domain">
    <text evidence="11">Consists of 3 domains; the N-terminus binds the ribosome, the middle domain has PPIase activity, while the C-terminus has intrinsic chaperone activity on its own.</text>
</comment>
<sequence length="434" mass="49600">MKALTDNAQDLNNCITLTIDKVVVEKAVKKKLVTIAKKLQIDGFRPGKAPLYIIKQRYGHSVRQDVIDELMQSYFMDIMIKNQLNPYGSPMYIILENDDDKDVTFSVKFNVYPTIEIQGVKNIKIEKPVITITQSDVDAMIQVLRQQKAIWKETNTAVRTKDRVTIDFSSSKKNNASPHLQESNLVLIIGDGQMISAFEEGIIGHKAGEHFTSEVSFPQNYNNRELQGQTIEFEILLKKVEVSTLPEITTEFIKQFGVKEGSLEALRKEVRQNMQRELKNAVRRFIKSQVLTGLVQENHVDIPDALVHSKAALWKNQTEHSVNNNIQKNLNNTHIMPVKEIKHHILASLLFNQVIHTYNITANKDRVRVLIEEIASAYENSKTVIAQYQANTELMQNICNADLEDQAVEAILDRAQVIEKHTTFQEFMYLPITN</sequence>
<dbReference type="GO" id="GO:0051301">
    <property type="term" value="P:cell division"/>
    <property type="evidence" value="ECO:0007669"/>
    <property type="project" value="UniProtKB-KW"/>
</dbReference>
<dbReference type="PANTHER" id="PTHR30560">
    <property type="entry name" value="TRIGGER FACTOR CHAPERONE AND PEPTIDYL-PROLYL CIS/TRANS ISOMERASE"/>
    <property type="match status" value="1"/>
</dbReference>
<dbReference type="PIRSF" id="PIRSF003095">
    <property type="entry name" value="Trigger_factor"/>
    <property type="match status" value="1"/>
</dbReference>
<evidence type="ECO:0000256" key="1">
    <source>
        <dbReference type="ARBA" id="ARBA00000971"/>
    </source>
</evidence>
<dbReference type="GO" id="GO:0005737">
    <property type="term" value="C:cytoplasm"/>
    <property type="evidence" value="ECO:0007669"/>
    <property type="project" value="UniProtKB-SubCell"/>
</dbReference>
<evidence type="ECO:0000256" key="6">
    <source>
        <dbReference type="ARBA" id="ARBA00023110"/>
    </source>
</evidence>
<name>A0A451DKI1_9GAMM</name>
<keyword evidence="6 11" id="KW-0697">Rotamase</keyword>
<keyword evidence="5 11" id="KW-0132">Cell division</keyword>
<evidence type="ECO:0000256" key="9">
    <source>
        <dbReference type="ARBA" id="ARBA00023306"/>
    </source>
</evidence>
<feature type="domain" description="PPIase FKBP-type" evidence="14">
    <location>
        <begin position="161"/>
        <end position="246"/>
    </location>
</feature>
<dbReference type="HAMAP" id="MF_00303">
    <property type="entry name" value="Trigger_factor_Tig"/>
    <property type="match status" value="1"/>
</dbReference>
<dbReference type="GO" id="GO:0015031">
    <property type="term" value="P:protein transport"/>
    <property type="evidence" value="ECO:0007669"/>
    <property type="project" value="UniProtKB-UniRule"/>
</dbReference>
<dbReference type="InterPro" id="IPR037041">
    <property type="entry name" value="Trigger_fac_C_sf"/>
</dbReference>
<dbReference type="GO" id="GO:0043335">
    <property type="term" value="P:protein unfolding"/>
    <property type="evidence" value="ECO:0007669"/>
    <property type="project" value="TreeGrafter"/>
</dbReference>
<evidence type="ECO:0000256" key="12">
    <source>
        <dbReference type="PROSITE-ProRule" id="PRU00277"/>
    </source>
</evidence>
<evidence type="ECO:0000256" key="13">
    <source>
        <dbReference type="RuleBase" id="RU003914"/>
    </source>
</evidence>
<evidence type="ECO:0000259" key="14">
    <source>
        <dbReference type="PROSITE" id="PS50059"/>
    </source>
</evidence>
<dbReference type="AlphaFoldDB" id="A0A451DKI1"/>
<proteinExistence type="inferred from homology"/>
<evidence type="ECO:0000256" key="11">
    <source>
        <dbReference type="HAMAP-Rule" id="MF_00303"/>
    </source>
</evidence>
<dbReference type="FunFam" id="3.10.50.40:FF:000001">
    <property type="entry name" value="Trigger factor"/>
    <property type="match status" value="1"/>
</dbReference>
<organism evidence="15 16">
    <name type="scientific">Candidatus Erwinia haradaeae</name>
    <dbReference type="NCBI Taxonomy" id="1922217"/>
    <lineage>
        <taxon>Bacteria</taxon>
        <taxon>Pseudomonadati</taxon>
        <taxon>Pseudomonadota</taxon>
        <taxon>Gammaproteobacteria</taxon>
        <taxon>Enterobacterales</taxon>
        <taxon>Erwiniaceae</taxon>
        <taxon>Erwinia</taxon>
    </lineage>
</organism>
<evidence type="ECO:0000256" key="2">
    <source>
        <dbReference type="ARBA" id="ARBA00005464"/>
    </source>
</evidence>
<dbReference type="EC" id="5.2.1.8" evidence="3 11"/>
<keyword evidence="8 11" id="KW-0413">Isomerase</keyword>
<dbReference type="RefSeq" id="WP_072666344.1">
    <property type="nucleotide sequence ID" value="NZ_LR217725.1"/>
</dbReference>
<dbReference type="Gene3D" id="3.10.50.40">
    <property type="match status" value="1"/>
</dbReference>
<dbReference type="SUPFAM" id="SSF54534">
    <property type="entry name" value="FKBP-like"/>
    <property type="match status" value="1"/>
</dbReference>
<dbReference type="GO" id="GO:0051083">
    <property type="term" value="P:'de novo' cotranslational protein folding"/>
    <property type="evidence" value="ECO:0007669"/>
    <property type="project" value="TreeGrafter"/>
</dbReference>
<dbReference type="GO" id="GO:0043022">
    <property type="term" value="F:ribosome binding"/>
    <property type="evidence" value="ECO:0007669"/>
    <property type="project" value="TreeGrafter"/>
</dbReference>
<gene>
    <name evidence="11 15" type="primary">tig</name>
    <name evidence="15" type="ORF">ERCIPSTX3056_471</name>
</gene>
<dbReference type="NCBIfam" id="TIGR00115">
    <property type="entry name" value="tig"/>
    <property type="match status" value="1"/>
</dbReference>
<keyword evidence="11" id="KW-0963">Cytoplasm</keyword>
<comment type="function">
    <text evidence="11">Involved in protein export. Acts as a chaperone by maintaining the newly synthesized protein in an open conformation. Functions as a peptidyl-prolyl cis-trans isomerase.</text>
</comment>
<evidence type="ECO:0000256" key="3">
    <source>
        <dbReference type="ARBA" id="ARBA00013194"/>
    </source>
</evidence>
<keyword evidence="7 11" id="KW-0143">Chaperone</keyword>
<dbReference type="KEGG" id="ehd:ERCIPSTX3056_471"/>
<comment type="subcellular location">
    <subcellularLocation>
        <location evidence="11">Cytoplasm</location>
    </subcellularLocation>
    <text evidence="11">About half TF is bound to the ribosome near the polypeptide exit tunnel while the other half is free in the cytoplasm.</text>
</comment>
<dbReference type="InterPro" id="IPR036611">
    <property type="entry name" value="Trigger_fac_ribosome-bd_sf"/>
</dbReference>
<dbReference type="Gene3D" id="1.10.3120.10">
    <property type="entry name" value="Trigger factor, C-terminal domain"/>
    <property type="match status" value="1"/>
</dbReference>
<reference evidence="15 16" key="1">
    <citation type="submission" date="2019-02" db="EMBL/GenBank/DDBJ databases">
        <authorList>
            <person name="Manzano-Marin A."/>
            <person name="Manzano-Marin A."/>
        </authorList>
    </citation>
    <scope>NUCLEOTIDE SEQUENCE [LARGE SCALE GENOMIC DNA]</scope>
    <source>
        <strain evidence="15 16">ErCipseudotaxifoliae</strain>
    </source>
</reference>
<dbReference type="Pfam" id="PF05698">
    <property type="entry name" value="Trigger_C"/>
    <property type="match status" value="1"/>
</dbReference>
<dbReference type="InterPro" id="IPR027304">
    <property type="entry name" value="Trigger_fact/SurA_dom_sf"/>
</dbReference>